<dbReference type="PANTHER" id="PTHR31896:SF69">
    <property type="entry name" value="FAMILY REGULATORY PROTEIN, PUTATIVE (AFU_ORTHOLOGUE AFUA_3G14730)-RELATED"/>
    <property type="match status" value="1"/>
</dbReference>
<dbReference type="AlphaFoldDB" id="A0A9P6GIN8"/>
<evidence type="ECO:0000256" key="1">
    <source>
        <dbReference type="ARBA" id="ARBA00005179"/>
    </source>
</evidence>
<evidence type="ECO:0000256" key="2">
    <source>
        <dbReference type="ARBA" id="ARBA00009861"/>
    </source>
</evidence>
<dbReference type="InterPro" id="IPR051283">
    <property type="entry name" value="Sec_Metabolite_Acyltrans"/>
</dbReference>
<dbReference type="Gene3D" id="3.30.559.10">
    <property type="entry name" value="Chloramphenicol acetyltransferase-like domain"/>
    <property type="match status" value="2"/>
</dbReference>
<dbReference type="Pfam" id="PF02458">
    <property type="entry name" value="Transferase"/>
    <property type="match status" value="1"/>
</dbReference>
<dbReference type="GO" id="GO:0016746">
    <property type="term" value="F:acyltransferase activity"/>
    <property type="evidence" value="ECO:0007669"/>
    <property type="project" value="UniProtKB-KW"/>
</dbReference>
<keyword evidence="6" id="KW-1185">Reference proteome</keyword>
<protein>
    <submittedName>
        <fullName evidence="5">BCL5p</fullName>
    </submittedName>
</protein>
<keyword evidence="4" id="KW-0012">Acyltransferase</keyword>
<evidence type="ECO:0000313" key="6">
    <source>
        <dbReference type="Proteomes" id="UP000756921"/>
    </source>
</evidence>
<name>A0A9P6GIN8_9PLEO</name>
<reference evidence="5" key="1">
    <citation type="journal article" date="2020" name="Mol. Plant Microbe Interact.">
        <title>Genome Sequence of the Biocontrol Agent Coniothyrium minitans strain Conio (IMI 134523).</title>
        <authorList>
            <person name="Patel D."/>
            <person name="Shittu T.A."/>
            <person name="Baroncelli R."/>
            <person name="Muthumeenakshi S."/>
            <person name="Osborne T.H."/>
            <person name="Janganan T.K."/>
            <person name="Sreenivasaprasad S."/>
        </authorList>
    </citation>
    <scope>NUCLEOTIDE SEQUENCE</scope>
    <source>
        <strain evidence="5">Conio</strain>
    </source>
</reference>
<dbReference type="PANTHER" id="PTHR31896">
    <property type="entry name" value="FAMILY REGULATORY PROTEIN, PUTATIVE (AFU_ORTHOLOGUE AFUA_3G14730)-RELATED"/>
    <property type="match status" value="1"/>
</dbReference>
<dbReference type="OrthoDB" id="21502at2759"/>
<comment type="caution">
    <text evidence="5">The sequence shown here is derived from an EMBL/GenBank/DDBJ whole genome shotgun (WGS) entry which is preliminary data.</text>
</comment>
<dbReference type="Proteomes" id="UP000756921">
    <property type="component" value="Unassembled WGS sequence"/>
</dbReference>
<keyword evidence="3" id="KW-0808">Transferase</keyword>
<sequence>MSFLQYILGASPAEPPTRTAHSAAIEDDVYPVHTFDDPGRNEILVTSWTMRFNDVLDKDKLHKSLVTLLERGDWRKAGGRLRQKVKGQGQLEIYTPRIYTAERPPVSFTSQSYNIPIEDHPLAGRLPKASEKPGLHPAPEEFREFAAPPGAPETLDHYLAGDVPMISLHITSFQNGTLVGLSWPHTLMDVMGQQALLRAWSLVLAGRMSEVPPMLGAKEDFLIKAADQSETLREEYVLKPQIMKTWALVKVLMNFVWDLFWYRTAETRTIFLPKDTVANLRLEARTELRPEEEVSEGDVLTAWTMRAVASALPKPRSITAVHAINARLRLRSLVDAPGLFVQNMVVAAFTFVEHSIAIGPLGPIARLNRQHLVEQATEAQILANLRELRKQPPGRVDPVSMICGDPDALLMPYTNWSRADLIHAVDFGDAVLKEGETGPSRINPPGTIVYHHAAALKPNPAARNFIMVLGQDHGGNQWITGILLRPAWAKIEEELRGM</sequence>
<dbReference type="EMBL" id="WJXW01000005">
    <property type="protein sequence ID" value="KAF9735690.1"/>
    <property type="molecule type" value="Genomic_DNA"/>
</dbReference>
<evidence type="ECO:0000256" key="4">
    <source>
        <dbReference type="ARBA" id="ARBA00023315"/>
    </source>
</evidence>
<proteinExistence type="inferred from homology"/>
<evidence type="ECO:0000256" key="3">
    <source>
        <dbReference type="ARBA" id="ARBA00022679"/>
    </source>
</evidence>
<gene>
    <name evidence="5" type="ORF">PMIN01_05605</name>
</gene>
<organism evidence="5 6">
    <name type="scientific">Paraphaeosphaeria minitans</name>
    <dbReference type="NCBI Taxonomy" id="565426"/>
    <lineage>
        <taxon>Eukaryota</taxon>
        <taxon>Fungi</taxon>
        <taxon>Dikarya</taxon>
        <taxon>Ascomycota</taxon>
        <taxon>Pezizomycotina</taxon>
        <taxon>Dothideomycetes</taxon>
        <taxon>Pleosporomycetidae</taxon>
        <taxon>Pleosporales</taxon>
        <taxon>Massarineae</taxon>
        <taxon>Didymosphaeriaceae</taxon>
        <taxon>Paraphaeosphaeria</taxon>
    </lineage>
</organism>
<comment type="pathway">
    <text evidence="1">Secondary metabolite biosynthesis.</text>
</comment>
<comment type="similarity">
    <text evidence="2">Belongs to the plant acyltransferase family.</text>
</comment>
<accession>A0A9P6GIN8</accession>
<evidence type="ECO:0000313" key="5">
    <source>
        <dbReference type="EMBL" id="KAF9735690.1"/>
    </source>
</evidence>
<dbReference type="InterPro" id="IPR023213">
    <property type="entry name" value="CAT-like_dom_sf"/>
</dbReference>